<dbReference type="Pfam" id="PF11377">
    <property type="entry name" value="DUF3180"/>
    <property type="match status" value="1"/>
</dbReference>
<dbReference type="RefSeq" id="WP_188756167.1">
    <property type="nucleotide sequence ID" value="NZ_BMJY01000008.1"/>
</dbReference>
<feature type="compositionally biased region" description="Gly residues" evidence="1">
    <location>
        <begin position="151"/>
        <end position="160"/>
    </location>
</feature>
<reference evidence="3" key="1">
    <citation type="journal article" date="2014" name="Int. J. Syst. Evol. Microbiol.">
        <title>Complete genome sequence of Corynebacterium casei LMG S-19264T (=DSM 44701T), isolated from a smear-ripened cheese.</title>
        <authorList>
            <consortium name="US DOE Joint Genome Institute (JGI-PGF)"/>
            <person name="Walter F."/>
            <person name="Albersmeier A."/>
            <person name="Kalinowski J."/>
            <person name="Ruckert C."/>
        </authorList>
    </citation>
    <scope>NUCLEOTIDE SEQUENCE</scope>
    <source>
        <strain evidence="3">CGMCC 1.15794</strain>
    </source>
</reference>
<sequence length="180" mass="17807">MRRTSALALLVAAVLGGGAGFLIDQVLTSAGRPTFTPVIGLPVLLVALGALCLAVAWPVRRSTRPAAPGRPAAPRVDPFRALTVVVLAKASSLVGAGVGGAAVGMLLFVATRPVVPALGSMTTLFATAAAGALLVVAALVAEHFCTLPKGPGTGDEGSAGAGSPDTGRSHDPDDREPDDA</sequence>
<dbReference type="InterPro" id="IPR021517">
    <property type="entry name" value="DUF3180"/>
</dbReference>
<feature type="transmembrane region" description="Helical" evidence="2">
    <location>
        <begin position="79"/>
        <end position="109"/>
    </location>
</feature>
<feature type="transmembrane region" description="Helical" evidence="2">
    <location>
        <begin position="35"/>
        <end position="59"/>
    </location>
</feature>
<gene>
    <name evidence="3" type="ORF">GCM10010921_20220</name>
</gene>
<keyword evidence="2" id="KW-0812">Transmembrane</keyword>
<evidence type="ECO:0000256" key="2">
    <source>
        <dbReference type="SAM" id="Phobius"/>
    </source>
</evidence>
<comment type="caution">
    <text evidence="3">The sequence shown here is derived from an EMBL/GenBank/DDBJ whole genome shotgun (WGS) entry which is preliminary data.</text>
</comment>
<keyword evidence="4" id="KW-1185">Reference proteome</keyword>
<accession>A0A917MM55</accession>
<reference evidence="3" key="2">
    <citation type="submission" date="2020-09" db="EMBL/GenBank/DDBJ databases">
        <authorList>
            <person name="Sun Q."/>
            <person name="Zhou Y."/>
        </authorList>
    </citation>
    <scope>NUCLEOTIDE SEQUENCE</scope>
    <source>
        <strain evidence="3">CGMCC 1.15794</strain>
    </source>
</reference>
<feature type="region of interest" description="Disordered" evidence="1">
    <location>
        <begin position="150"/>
        <end position="180"/>
    </location>
</feature>
<proteinExistence type="predicted"/>
<feature type="transmembrane region" description="Helical" evidence="2">
    <location>
        <begin position="121"/>
        <end position="141"/>
    </location>
</feature>
<evidence type="ECO:0008006" key="5">
    <source>
        <dbReference type="Google" id="ProtNLM"/>
    </source>
</evidence>
<dbReference type="Proteomes" id="UP000657592">
    <property type="component" value="Unassembled WGS sequence"/>
</dbReference>
<protein>
    <recommendedName>
        <fullName evidence="5">DUF3180 domain-containing protein</fullName>
    </recommendedName>
</protein>
<evidence type="ECO:0000313" key="4">
    <source>
        <dbReference type="Proteomes" id="UP000657592"/>
    </source>
</evidence>
<keyword evidence="2" id="KW-1133">Transmembrane helix</keyword>
<dbReference type="AlphaFoldDB" id="A0A917MM55"/>
<organism evidence="3 4">
    <name type="scientific">Microbacterium album</name>
    <dbReference type="NCBI Taxonomy" id="2053191"/>
    <lineage>
        <taxon>Bacteria</taxon>
        <taxon>Bacillati</taxon>
        <taxon>Actinomycetota</taxon>
        <taxon>Actinomycetes</taxon>
        <taxon>Micrococcales</taxon>
        <taxon>Microbacteriaceae</taxon>
        <taxon>Microbacterium</taxon>
    </lineage>
</organism>
<evidence type="ECO:0000313" key="3">
    <source>
        <dbReference type="EMBL" id="GGH45080.1"/>
    </source>
</evidence>
<evidence type="ECO:0000256" key="1">
    <source>
        <dbReference type="SAM" id="MobiDB-lite"/>
    </source>
</evidence>
<name>A0A917MM55_9MICO</name>
<dbReference type="EMBL" id="BMJY01000008">
    <property type="protein sequence ID" value="GGH45080.1"/>
    <property type="molecule type" value="Genomic_DNA"/>
</dbReference>
<keyword evidence="2" id="KW-0472">Membrane</keyword>